<keyword evidence="13" id="KW-1185">Reference proteome</keyword>
<keyword evidence="7 8" id="KW-0472">Membrane</keyword>
<dbReference type="InterPro" id="IPR045266">
    <property type="entry name" value="DOH_DOMON"/>
</dbReference>
<proteinExistence type="predicted"/>
<reference evidence="12 13" key="1">
    <citation type="journal article" date="2021" name="Hortic Res">
        <title>The domestication of Cucurbita argyrosperma as revealed by the genome of its wild relative.</title>
        <authorList>
            <person name="Barrera-Redondo J."/>
            <person name="Sanchez-de la Vega G."/>
            <person name="Aguirre-Liguori J.A."/>
            <person name="Castellanos-Morales G."/>
            <person name="Gutierrez-Guerrero Y.T."/>
            <person name="Aguirre-Dugua X."/>
            <person name="Aguirre-Planter E."/>
            <person name="Tenaillon M.I."/>
            <person name="Lira-Saade R."/>
            <person name="Eguiarte L.E."/>
        </authorList>
    </citation>
    <scope>NUCLEOTIDE SEQUENCE [LARGE SCALE GENOMIC DNA]</scope>
    <source>
        <strain evidence="12">JBR-2021</strain>
    </source>
</reference>
<feature type="non-terminal residue" evidence="12">
    <location>
        <position position="1"/>
    </location>
</feature>
<feature type="chain" id="PRO_5043786949" evidence="9">
    <location>
        <begin position="32"/>
        <end position="393"/>
    </location>
</feature>
<keyword evidence="3 8" id="KW-0812">Transmembrane</keyword>
<dbReference type="SMART" id="SM00665">
    <property type="entry name" value="B561"/>
    <property type="match status" value="1"/>
</dbReference>
<evidence type="ECO:0000313" key="12">
    <source>
        <dbReference type="EMBL" id="KAG6579570.1"/>
    </source>
</evidence>
<sequence length="393" mass="43827">MAVSNSSSNKLLLSLFCFISIIIGFQLKASAQSDGDTSGTCNSNLKNVLPSPYSELSSLACSPIWERKFSFSFFEDGKNVMTFVLSGKHVHKWIGIGFSRDGLMEGSSAVVAWVERNGVSGIRQYYLGGKNTSKVIPDKGDLRFTSVSPVVVVRGDLIYIAFQLQFATSVADQYILLAIGSENPLENGLLPKHINKTTTLIELSSGKKIAPNVQRRYHGLTAIIGWGIITPSGLMIARYFRHIKPIWYYLHSSVQFVGFFVGIISISIGRNLYEKTDFPNPTHRFVGYTAFFLAGLEVCQFIGRPSLDSKRRPYWNFAHYWVGRAAMVIAVLNICIGFHGNRTDNQDLKIGFAMALVTLLTVMIILETRLRRENAIPKTIVDQPPVFRVVDEH</sequence>
<protein>
    <submittedName>
        <fullName evidence="12">Cytochrome b561 and DOMON domain-containing protein</fullName>
    </submittedName>
</protein>
<dbReference type="AlphaFoldDB" id="A0AAV6MEZ9"/>
<evidence type="ECO:0000256" key="7">
    <source>
        <dbReference type="ARBA" id="ARBA00023136"/>
    </source>
</evidence>
<name>A0AAV6MEZ9_9ROSI</name>
<keyword evidence="4 9" id="KW-0732">Signal</keyword>
<evidence type="ECO:0000256" key="5">
    <source>
        <dbReference type="ARBA" id="ARBA00022982"/>
    </source>
</evidence>
<dbReference type="SMART" id="SM00664">
    <property type="entry name" value="DoH"/>
    <property type="match status" value="1"/>
</dbReference>
<evidence type="ECO:0000256" key="4">
    <source>
        <dbReference type="ARBA" id="ARBA00022729"/>
    </source>
</evidence>
<evidence type="ECO:0000256" key="3">
    <source>
        <dbReference type="ARBA" id="ARBA00022692"/>
    </source>
</evidence>
<evidence type="ECO:0000256" key="1">
    <source>
        <dbReference type="ARBA" id="ARBA00004370"/>
    </source>
</evidence>
<evidence type="ECO:0000256" key="2">
    <source>
        <dbReference type="ARBA" id="ARBA00022448"/>
    </source>
</evidence>
<feature type="signal peptide" evidence="9">
    <location>
        <begin position="1"/>
        <end position="31"/>
    </location>
</feature>
<feature type="transmembrane region" description="Helical" evidence="8">
    <location>
        <begin position="248"/>
        <end position="273"/>
    </location>
</feature>
<dbReference type="Proteomes" id="UP000685013">
    <property type="component" value="Chromosome 15"/>
</dbReference>
<dbReference type="Pfam" id="PF03188">
    <property type="entry name" value="Cytochrom_B561"/>
    <property type="match status" value="1"/>
</dbReference>
<feature type="transmembrane region" description="Helical" evidence="8">
    <location>
        <begin position="217"/>
        <end position="236"/>
    </location>
</feature>
<gene>
    <name evidence="12" type="ORF">SDJN03_24018</name>
</gene>
<evidence type="ECO:0000256" key="8">
    <source>
        <dbReference type="SAM" id="Phobius"/>
    </source>
</evidence>
<keyword evidence="2" id="KW-0813">Transport</keyword>
<organism evidence="12 13">
    <name type="scientific">Cucurbita argyrosperma subsp. sororia</name>
    <dbReference type="NCBI Taxonomy" id="37648"/>
    <lineage>
        <taxon>Eukaryota</taxon>
        <taxon>Viridiplantae</taxon>
        <taxon>Streptophyta</taxon>
        <taxon>Embryophyta</taxon>
        <taxon>Tracheophyta</taxon>
        <taxon>Spermatophyta</taxon>
        <taxon>Magnoliopsida</taxon>
        <taxon>eudicotyledons</taxon>
        <taxon>Gunneridae</taxon>
        <taxon>Pentapetalae</taxon>
        <taxon>rosids</taxon>
        <taxon>fabids</taxon>
        <taxon>Cucurbitales</taxon>
        <taxon>Cucurbitaceae</taxon>
        <taxon>Cucurbiteae</taxon>
        <taxon>Cucurbita</taxon>
    </lineage>
</organism>
<feature type="transmembrane region" description="Helical" evidence="8">
    <location>
        <begin position="348"/>
        <end position="366"/>
    </location>
</feature>
<dbReference type="EMBL" id="JAGKQH010000015">
    <property type="protein sequence ID" value="KAG6579570.1"/>
    <property type="molecule type" value="Genomic_DNA"/>
</dbReference>
<keyword evidence="5" id="KW-0249">Electron transport</keyword>
<dbReference type="Pfam" id="PF03351">
    <property type="entry name" value="DOMON"/>
    <property type="match status" value="1"/>
</dbReference>
<dbReference type="PROSITE" id="PS50836">
    <property type="entry name" value="DOMON"/>
    <property type="match status" value="1"/>
</dbReference>
<dbReference type="PROSITE" id="PS50939">
    <property type="entry name" value="CYTOCHROME_B561"/>
    <property type="match status" value="1"/>
</dbReference>
<comment type="caution">
    <text evidence="12">The sequence shown here is derived from an EMBL/GenBank/DDBJ whole genome shotgun (WGS) entry which is preliminary data.</text>
</comment>
<feature type="transmembrane region" description="Helical" evidence="8">
    <location>
        <begin position="285"/>
        <end position="302"/>
    </location>
</feature>
<dbReference type="PANTHER" id="PTHR23130:SF165">
    <property type="entry name" value="CYTOCHROME B561 AND DOMON DOMAIN-CONTAINING PROTEIN"/>
    <property type="match status" value="1"/>
</dbReference>
<evidence type="ECO:0000313" key="13">
    <source>
        <dbReference type="Proteomes" id="UP000685013"/>
    </source>
</evidence>
<dbReference type="CDD" id="cd08760">
    <property type="entry name" value="Cyt_b561_FRRS1_like"/>
    <property type="match status" value="1"/>
</dbReference>
<comment type="subcellular location">
    <subcellularLocation>
        <location evidence="1">Membrane</location>
    </subcellularLocation>
</comment>
<accession>A0AAV6MEZ9</accession>
<dbReference type="PANTHER" id="PTHR23130">
    <property type="entry name" value="CYTOCHROME B561 AND DOMON DOMAIN-CONTAINING PROTEIN"/>
    <property type="match status" value="1"/>
</dbReference>
<dbReference type="CDD" id="cd09631">
    <property type="entry name" value="DOMON_DOH"/>
    <property type="match status" value="1"/>
</dbReference>
<evidence type="ECO:0000256" key="6">
    <source>
        <dbReference type="ARBA" id="ARBA00022989"/>
    </source>
</evidence>
<evidence type="ECO:0000259" key="10">
    <source>
        <dbReference type="PROSITE" id="PS50836"/>
    </source>
</evidence>
<evidence type="ECO:0000259" key="11">
    <source>
        <dbReference type="PROSITE" id="PS50939"/>
    </source>
</evidence>
<feature type="transmembrane region" description="Helical" evidence="8">
    <location>
        <begin position="314"/>
        <end position="336"/>
    </location>
</feature>
<dbReference type="InterPro" id="IPR005018">
    <property type="entry name" value="DOMON_domain"/>
</dbReference>
<dbReference type="GO" id="GO:0016020">
    <property type="term" value="C:membrane"/>
    <property type="evidence" value="ECO:0007669"/>
    <property type="project" value="UniProtKB-SubCell"/>
</dbReference>
<dbReference type="InterPro" id="IPR006593">
    <property type="entry name" value="Cyt_b561/ferric_Rdtase_TM"/>
</dbReference>
<keyword evidence="6 8" id="KW-1133">Transmembrane helix</keyword>
<feature type="domain" description="DOMON" evidence="10">
    <location>
        <begin position="65"/>
        <end position="180"/>
    </location>
</feature>
<evidence type="ECO:0000256" key="9">
    <source>
        <dbReference type="SAM" id="SignalP"/>
    </source>
</evidence>
<feature type="domain" description="Cytochrome b561" evidence="11">
    <location>
        <begin position="182"/>
        <end position="376"/>
    </location>
</feature>